<proteinExistence type="inferred from homology"/>
<dbReference type="GO" id="GO:0005681">
    <property type="term" value="C:spliceosomal complex"/>
    <property type="evidence" value="ECO:0007669"/>
    <property type="project" value="UniProtKB-KW"/>
</dbReference>
<keyword evidence="2" id="KW-0507">mRNA processing</keyword>
<dbReference type="Pfam" id="PF13921">
    <property type="entry name" value="Myb_DNA-bind_6"/>
    <property type="match status" value="1"/>
</dbReference>
<dbReference type="PANTHER" id="PTHR45885">
    <property type="entry name" value="CELL DIVISION CYCLE 5-LIKE PROTEIN"/>
    <property type="match status" value="1"/>
</dbReference>
<evidence type="ECO:0000313" key="13">
    <source>
        <dbReference type="Proteomes" id="UP000008983"/>
    </source>
</evidence>
<evidence type="ECO:0000256" key="6">
    <source>
        <dbReference type="ARBA" id="ARBA00023187"/>
    </source>
</evidence>
<dbReference type="InterPro" id="IPR047242">
    <property type="entry name" value="CDC5L/Cef1"/>
</dbReference>
<evidence type="ECO:0000313" key="12">
    <source>
        <dbReference type="EMBL" id="EGR30415.1"/>
    </source>
</evidence>
<feature type="region of interest" description="Disordered" evidence="9">
    <location>
        <begin position="106"/>
        <end position="140"/>
    </location>
</feature>
<protein>
    <submittedName>
        <fullName evidence="12">Myb-like DNA-binding domain protein</fullName>
    </submittedName>
</protein>
<keyword evidence="6" id="KW-0508">mRNA splicing</keyword>
<dbReference type="InterPro" id="IPR047240">
    <property type="entry name" value="SANT_CDC5L_II"/>
</dbReference>
<evidence type="ECO:0000256" key="3">
    <source>
        <dbReference type="ARBA" id="ARBA00022728"/>
    </source>
</evidence>
<dbReference type="InterPro" id="IPR001005">
    <property type="entry name" value="SANT/Myb"/>
</dbReference>
<dbReference type="CDD" id="cd00167">
    <property type="entry name" value="SANT"/>
    <property type="match status" value="1"/>
</dbReference>
<dbReference type="GO" id="GO:0000974">
    <property type="term" value="C:Prp19 complex"/>
    <property type="evidence" value="ECO:0007669"/>
    <property type="project" value="InterPro"/>
</dbReference>
<dbReference type="AlphaFoldDB" id="G0QWI6"/>
<dbReference type="InterPro" id="IPR009057">
    <property type="entry name" value="Homeodomain-like_sf"/>
</dbReference>
<feature type="region of interest" description="Disordered" evidence="9">
    <location>
        <begin position="496"/>
        <end position="515"/>
    </location>
</feature>
<comment type="similarity">
    <text evidence="1">Belongs to the CEF1 family.</text>
</comment>
<dbReference type="GO" id="GO:0000398">
    <property type="term" value="P:mRNA splicing, via spliceosome"/>
    <property type="evidence" value="ECO:0007669"/>
    <property type="project" value="InterPro"/>
</dbReference>
<feature type="domain" description="HTH myb-type" evidence="11">
    <location>
        <begin position="58"/>
        <end position="107"/>
    </location>
</feature>
<gene>
    <name evidence="12" type="ORF">IMG5_132620</name>
</gene>
<feature type="coiled-coil region" evidence="8">
    <location>
        <begin position="249"/>
        <end position="284"/>
    </location>
</feature>
<dbReference type="PANTHER" id="PTHR45885:SF1">
    <property type="entry name" value="CELL DIVISION CYCLE 5-LIKE PROTEIN"/>
    <property type="match status" value="1"/>
</dbReference>
<evidence type="ECO:0000256" key="5">
    <source>
        <dbReference type="ARBA" id="ARBA00023125"/>
    </source>
</evidence>
<reference evidence="12 13" key="1">
    <citation type="submission" date="2011-07" db="EMBL/GenBank/DDBJ databases">
        <authorList>
            <person name="Coyne R."/>
            <person name="Brami D."/>
            <person name="Johnson J."/>
            <person name="Hostetler J."/>
            <person name="Hannick L."/>
            <person name="Clark T."/>
            <person name="Cassidy-Hanley D."/>
            <person name="Inman J."/>
        </authorList>
    </citation>
    <scope>NUCLEOTIDE SEQUENCE [LARGE SCALE GENOMIC DNA]</scope>
    <source>
        <strain evidence="12 13">G5</strain>
    </source>
</reference>
<evidence type="ECO:0000259" key="10">
    <source>
        <dbReference type="PROSITE" id="PS50090"/>
    </source>
</evidence>
<dbReference type="FunFam" id="1.10.10.60:FF:000021">
    <property type="entry name" value="CDC5 cell division cycle 5-like"/>
    <property type="match status" value="1"/>
</dbReference>
<dbReference type="Pfam" id="PF11831">
    <property type="entry name" value="Myb_Cef"/>
    <property type="match status" value="1"/>
</dbReference>
<evidence type="ECO:0000259" key="11">
    <source>
        <dbReference type="PROSITE" id="PS51294"/>
    </source>
</evidence>
<dbReference type="RefSeq" id="XP_004032002.1">
    <property type="nucleotide sequence ID" value="XM_004031954.1"/>
</dbReference>
<dbReference type="SUPFAM" id="SSF46689">
    <property type="entry name" value="Homeodomain-like"/>
    <property type="match status" value="1"/>
</dbReference>
<organism evidence="12 13">
    <name type="scientific">Ichthyophthirius multifiliis</name>
    <name type="common">White spot disease agent</name>
    <name type="synonym">Ich</name>
    <dbReference type="NCBI Taxonomy" id="5932"/>
    <lineage>
        <taxon>Eukaryota</taxon>
        <taxon>Sar</taxon>
        <taxon>Alveolata</taxon>
        <taxon>Ciliophora</taxon>
        <taxon>Intramacronucleata</taxon>
        <taxon>Oligohymenophorea</taxon>
        <taxon>Hymenostomatida</taxon>
        <taxon>Ophryoglenina</taxon>
        <taxon>Ichthyophthirius</taxon>
    </lineage>
</organism>
<evidence type="ECO:0000256" key="1">
    <source>
        <dbReference type="ARBA" id="ARBA00010506"/>
    </source>
</evidence>
<feature type="domain" description="HTH myb-type" evidence="11">
    <location>
        <begin position="1"/>
        <end position="57"/>
    </location>
</feature>
<evidence type="ECO:0000256" key="2">
    <source>
        <dbReference type="ARBA" id="ARBA00022664"/>
    </source>
</evidence>
<dbReference type="OMA" id="YMKAQDQ"/>
<evidence type="ECO:0000256" key="9">
    <source>
        <dbReference type="SAM" id="MobiDB-lite"/>
    </source>
</evidence>
<dbReference type="InParanoid" id="G0QWI6"/>
<keyword evidence="7" id="KW-0539">Nucleus</keyword>
<dbReference type="OrthoDB" id="1410009at2759"/>
<dbReference type="InterPro" id="IPR021786">
    <property type="entry name" value="Cdc5p/Cef1_C"/>
</dbReference>
<dbReference type="PROSITE" id="PS50090">
    <property type="entry name" value="MYB_LIKE"/>
    <property type="match status" value="2"/>
</dbReference>
<dbReference type="EMBL" id="GL983997">
    <property type="protein sequence ID" value="EGR30415.1"/>
    <property type="molecule type" value="Genomic_DNA"/>
</dbReference>
<feature type="compositionally biased region" description="Basic and acidic residues" evidence="9">
    <location>
        <begin position="106"/>
        <end position="124"/>
    </location>
</feature>
<feature type="compositionally biased region" description="Polar residues" evidence="9">
    <location>
        <begin position="504"/>
        <end position="515"/>
    </location>
</feature>
<evidence type="ECO:0000256" key="4">
    <source>
        <dbReference type="ARBA" id="ARBA00022737"/>
    </source>
</evidence>
<keyword evidence="13" id="KW-1185">Reference proteome</keyword>
<dbReference type="Proteomes" id="UP000008983">
    <property type="component" value="Unassembled WGS sequence"/>
</dbReference>
<dbReference type="Gene3D" id="1.10.10.60">
    <property type="entry name" value="Homeodomain-like"/>
    <property type="match status" value="2"/>
</dbReference>
<dbReference type="PROSITE" id="PS51294">
    <property type="entry name" value="HTH_MYB"/>
    <property type="match status" value="2"/>
</dbReference>
<feature type="domain" description="Myb-like" evidence="10">
    <location>
        <begin position="54"/>
        <end position="103"/>
    </location>
</feature>
<keyword evidence="8" id="KW-0175">Coiled coil</keyword>
<evidence type="ECO:0000256" key="7">
    <source>
        <dbReference type="ARBA" id="ARBA00023242"/>
    </source>
</evidence>
<keyword evidence="4" id="KW-0677">Repeat</keyword>
<accession>G0QWI6</accession>
<keyword evidence="5 12" id="KW-0238">DNA-binding</keyword>
<dbReference type="GeneID" id="14906531"/>
<dbReference type="STRING" id="857967.G0QWI6"/>
<dbReference type="SMART" id="SM00717">
    <property type="entry name" value="SANT"/>
    <property type="match status" value="2"/>
</dbReference>
<keyword evidence="3" id="KW-0747">Spliceosome</keyword>
<dbReference type="CDD" id="cd11659">
    <property type="entry name" value="SANT_CDC5_II"/>
    <property type="match status" value="1"/>
</dbReference>
<dbReference type="GO" id="GO:0003677">
    <property type="term" value="F:DNA binding"/>
    <property type="evidence" value="ECO:0007669"/>
    <property type="project" value="UniProtKB-KW"/>
</dbReference>
<sequence length="515" mass="60533">MRYIIKGGVWKNSEDEILKAAVMKYGLNQWSRISSLLVRKSAKQCKQRWYEWLDPQIKKTEWTREEDEKLLHLAKIFPCQWRTIAPIVNRTPNQCVDRYERLLDIAQGKDPDDPNDPRKLKPGEIDPNPETKPAKADPIDMDEDQKEMLAEARVRLANTMGKKPKRLAREKLIEDARRQAQLQKRTELKAAGIEIIGKKKLKGLNYNAEIPFERIIPEKMFKNPKEETPQPNLNFQNLSLRDIEGKMRIEEEEKLRKIDEKRIKKLKENELEKVVEKMNQKTKEILSQSTKLVMPSPQLQDKDLEILGKINNFQQLTTTDNEITKGLMGTYSQREMPLTQMRTPRYQDQLLNEAKNLIALNQTQTPLVGGQNPQLIEEKQVFSNSVQFKIPQTPNNLKKIIEDQKLINQGFALPASKRRYEQQQDTPFRDQFGLHESIKSENEIHNTNGWENQSQYTEDSQFMQKNSQQILKENIFNLPKPQNEYQFEIPDFEAEEDLEKQKRNNQMQKMNINLK</sequence>
<dbReference type="eggNOG" id="KOG0050">
    <property type="taxonomic scope" value="Eukaryota"/>
</dbReference>
<dbReference type="InterPro" id="IPR017930">
    <property type="entry name" value="Myb_dom"/>
</dbReference>
<evidence type="ECO:0000256" key="8">
    <source>
        <dbReference type="SAM" id="Coils"/>
    </source>
</evidence>
<name>G0QWI6_ICHMU</name>
<feature type="domain" description="Myb-like" evidence="10">
    <location>
        <begin position="2"/>
        <end position="53"/>
    </location>
</feature>